<dbReference type="GeneID" id="64962575"/>
<dbReference type="PANTHER" id="PTHR33119:SF1">
    <property type="entry name" value="FE2OG DIOXYGENASE DOMAIN-CONTAINING PROTEIN"/>
    <property type="match status" value="1"/>
</dbReference>
<evidence type="ECO:0000313" key="5">
    <source>
        <dbReference type="Proteomes" id="UP000075230"/>
    </source>
</evidence>
<accession>A0A146FUX4</accession>
<evidence type="ECO:0000259" key="1">
    <source>
        <dbReference type="Pfam" id="PF14033"/>
    </source>
</evidence>
<evidence type="ECO:0000313" key="6">
    <source>
        <dbReference type="Proteomes" id="UP000661280"/>
    </source>
</evidence>
<dbReference type="InterPro" id="IPR025340">
    <property type="entry name" value="DUF4246"/>
</dbReference>
<evidence type="ECO:0000313" key="3">
    <source>
        <dbReference type="EMBL" id="BCS01255.1"/>
    </source>
</evidence>
<dbReference type="Proteomes" id="UP000661280">
    <property type="component" value="Chromosome 5"/>
</dbReference>
<dbReference type="EMBL" id="BCWF01000025">
    <property type="protein sequence ID" value="GAT28671.1"/>
    <property type="molecule type" value="Genomic_DNA"/>
</dbReference>
<dbReference type="KEGG" id="aluc:AKAW2_51595S"/>
<reference evidence="5" key="2">
    <citation type="submission" date="2016-02" db="EMBL/GenBank/DDBJ databases">
        <title>Genome sequencing of Aspergillus luchuensis NBRC 4314.</title>
        <authorList>
            <person name="Yamada O."/>
        </authorList>
    </citation>
    <scope>NUCLEOTIDE SEQUENCE [LARGE SCALE GENOMIC DNA]</scope>
    <source>
        <strain evidence="5">RIB 2604</strain>
    </source>
</reference>
<keyword evidence="6" id="KW-1185">Reference proteome</keyword>
<dbReference type="EMBL" id="AP024429">
    <property type="protein sequence ID" value="BCS01255.1"/>
    <property type="molecule type" value="Genomic_DNA"/>
</dbReference>
<dbReference type="Proteomes" id="UP000075230">
    <property type="component" value="Unassembled WGS sequence"/>
</dbReference>
<reference evidence="4 5" key="1">
    <citation type="journal article" date="2016" name="DNA Res.">
        <title>Genome sequence of Aspergillus luchuensis NBRC 4314.</title>
        <authorList>
            <person name="Yamada O."/>
            <person name="Machida M."/>
            <person name="Hosoyama A."/>
            <person name="Goto M."/>
            <person name="Takahashi T."/>
            <person name="Futagami T."/>
            <person name="Yamagata Y."/>
            <person name="Takeuchi M."/>
            <person name="Kobayashi T."/>
            <person name="Koike H."/>
            <person name="Abe K."/>
            <person name="Asai K."/>
            <person name="Arita M."/>
            <person name="Fujita N."/>
            <person name="Fukuda K."/>
            <person name="Higa K."/>
            <person name="Horikawa H."/>
            <person name="Ishikawa T."/>
            <person name="Jinno K."/>
            <person name="Kato Y."/>
            <person name="Kirimura K."/>
            <person name="Mizutani O."/>
            <person name="Nakasone K."/>
            <person name="Sano M."/>
            <person name="Shiraishi Y."/>
            <person name="Tsukahara M."/>
            <person name="Gomi K."/>
        </authorList>
    </citation>
    <scope>NUCLEOTIDE SEQUENCE [LARGE SCALE GENOMIC DNA]</scope>
    <source>
        <strain evidence="4 5">RIB 2604</strain>
    </source>
</reference>
<evidence type="ECO:0000259" key="2">
    <source>
        <dbReference type="Pfam" id="PF21666"/>
    </source>
</evidence>
<evidence type="ECO:0000313" key="4">
    <source>
        <dbReference type="EMBL" id="GAT28671.1"/>
    </source>
</evidence>
<feature type="domain" description="DUF4246" evidence="1">
    <location>
        <begin position="96"/>
        <end position="620"/>
    </location>
</feature>
<dbReference type="OrthoDB" id="415532at2759"/>
<feature type="domain" description="DUF4246" evidence="2">
    <location>
        <begin position="14"/>
        <end position="83"/>
    </location>
</feature>
<sequence length="706" mass="81905">MATLTNDGKGPLQVPGFGSIPLDFQLPPEARFAHGLLDYRHTPRLTKREMAMLRFMQKVTEKPGWDSAVLDPDEMQIAQWYREATEGPDGHLLSTAAWEWCLAELRDKAETWRETGRLLVFDSSSAVCHADVCLSDQESLSLSMKEGIQAEIDRLVAPHPQPRPYIQYNRLVDPFLYPLVYNQSRVLVHGGWTSLDNYLWDSADEPAGELPPHPLGLHQDRPHRLDRRPGQGGPESCWSNRFQWLPCEVQFNGTDPLDVRITSYVNNLHPGRHQKLYRCLERLIASSVPSWNEILFYGNTRGCRPPRILTYGCEIHDYKGEHKLFDALHRHPRRQLQLDTSKEWETLRNTAREYIEGPEPPKWKQAEPLPDKPANLLEMLTPEQWDVPNHVYWIATFKRTRRAWFNHPEPGVSFSYKQWKRGEFTGHAIHAQGISKHPDPLHHDRKPIQLEKQFQDEGLQVVVEITRIEIHPENPIYNGEKHFHTEGLRNDRIAATSLYVVECKNLTQVRLAFEHEDKLHASELQCQVPKALAAVYDVSSWERREEEPPRALHTFGSVPLAEGRLLSWPNTYRSKLEPFRLVDPRQPGNLTLIKLRLVDPHYRICSTQNVPPQQHEWWAAAARQAARLDQRLPLEMVWSVMDQVKDWPMSAEDAEELRIKLLFEHERVRRVIDSCVGHHFVDSLPYNEERARYLSNLVSEAGYESP</sequence>
<dbReference type="AlphaFoldDB" id="A0A146FUX4"/>
<proteinExistence type="predicted"/>
<dbReference type="Pfam" id="PF14033">
    <property type="entry name" value="DUF4246"/>
    <property type="match status" value="1"/>
</dbReference>
<protein>
    <submittedName>
        <fullName evidence="4">Similar to An08g07440</fullName>
    </submittedName>
</protein>
<organism evidence="4 5">
    <name type="scientific">Aspergillus kawachii</name>
    <name type="common">White koji mold</name>
    <name type="synonym">Aspergillus awamori var. kawachi</name>
    <dbReference type="NCBI Taxonomy" id="1069201"/>
    <lineage>
        <taxon>Eukaryota</taxon>
        <taxon>Fungi</taxon>
        <taxon>Dikarya</taxon>
        <taxon>Ascomycota</taxon>
        <taxon>Pezizomycotina</taxon>
        <taxon>Eurotiomycetes</taxon>
        <taxon>Eurotiomycetidae</taxon>
        <taxon>Eurotiales</taxon>
        <taxon>Aspergillaceae</taxon>
        <taxon>Aspergillus</taxon>
        <taxon>Aspergillus subgen. Circumdati</taxon>
    </lineage>
</organism>
<name>A0A146FUX4_ASPKA</name>
<dbReference type="InterPro" id="IPR049192">
    <property type="entry name" value="DUF4246_C"/>
</dbReference>
<gene>
    <name evidence="3" type="ORF">AKAW2_51595S</name>
    <name evidence="4" type="ORF">RIB2604_02603150</name>
</gene>
<dbReference type="RefSeq" id="XP_041545017.1">
    <property type="nucleotide sequence ID" value="XM_041691542.1"/>
</dbReference>
<dbReference type="InterPro" id="IPR049207">
    <property type="entry name" value="DUF4246_N"/>
</dbReference>
<reference evidence="3" key="4">
    <citation type="submission" date="2021-02" db="EMBL/GenBank/DDBJ databases">
        <title>Aspergillus luchuensis mut. kawachii IFO 4304 genome sequence.</title>
        <authorList>
            <person name="Mori K."/>
            <person name="Kadooka C."/>
            <person name="Goto M."/>
            <person name="Futagami T."/>
        </authorList>
    </citation>
    <scope>NUCLEOTIDE SEQUENCE</scope>
    <source>
        <strain evidence="3">IFO 4308</strain>
    </source>
</reference>
<reference evidence="3" key="3">
    <citation type="submission" date="2021-01" db="EMBL/GenBank/DDBJ databases">
        <authorList>
            <consortium name="Aspergillus luchuensis mut. kawachii IFO 4304 genome sequencing consortium"/>
            <person name="Kazuki M."/>
            <person name="Futagami T."/>
        </authorList>
    </citation>
    <scope>NUCLEOTIDE SEQUENCE</scope>
    <source>
        <strain evidence="3">IFO 4308</strain>
    </source>
</reference>
<dbReference type="VEuPathDB" id="FungiDB:ASPFODRAFT_44261"/>
<dbReference type="PANTHER" id="PTHR33119">
    <property type="entry name" value="IFI3P"/>
    <property type="match status" value="1"/>
</dbReference>
<dbReference type="Pfam" id="PF21666">
    <property type="entry name" value="DUF4246_N"/>
    <property type="match status" value="1"/>
</dbReference>